<gene>
    <name evidence="2" type="ORF">QTJ16_006567</name>
</gene>
<name>A0AAD9SSN2_9HELO</name>
<comment type="caution">
    <text evidence="2">The sequence shown here is derived from an EMBL/GenBank/DDBJ whole genome shotgun (WGS) entry which is preliminary data.</text>
</comment>
<evidence type="ECO:0000313" key="3">
    <source>
        <dbReference type="Proteomes" id="UP001285354"/>
    </source>
</evidence>
<feature type="compositionally biased region" description="Low complexity" evidence="1">
    <location>
        <begin position="51"/>
        <end position="69"/>
    </location>
</feature>
<evidence type="ECO:0000313" key="2">
    <source>
        <dbReference type="EMBL" id="KAK2623933.1"/>
    </source>
</evidence>
<dbReference type="Proteomes" id="UP001285354">
    <property type="component" value="Unassembled WGS sequence"/>
</dbReference>
<dbReference type="EMBL" id="JAUBYV010000011">
    <property type="protein sequence ID" value="KAK2623933.1"/>
    <property type="molecule type" value="Genomic_DNA"/>
</dbReference>
<sequence length="168" mass="18415">MRAKPNFTSHSPGSIRILDSYQLCREKARARASRVYRSRKNHRKASHLRGSLNRTPLSLPSTSLLSSTRQMSMSIPPHPSSLERIRAGQSLCILWKPPPTARSAVSHAESKRGTRLGMPILPSSGVLTSPVPLEGPPPPGGGSAEKTGERNVKKQKGKKVRWRVDGEI</sequence>
<accession>A0AAD9SSN2</accession>
<feature type="region of interest" description="Disordered" evidence="1">
    <location>
        <begin position="37"/>
        <end position="81"/>
    </location>
</feature>
<feature type="compositionally biased region" description="Basic residues" evidence="1">
    <location>
        <begin position="37"/>
        <end position="47"/>
    </location>
</feature>
<feature type="region of interest" description="Disordered" evidence="1">
    <location>
        <begin position="104"/>
        <end position="168"/>
    </location>
</feature>
<reference evidence="2" key="1">
    <citation type="submission" date="2023-06" db="EMBL/GenBank/DDBJ databases">
        <title>Draft genome of Marssonina rosae.</title>
        <authorList>
            <person name="Cheng Q."/>
        </authorList>
    </citation>
    <scope>NUCLEOTIDE SEQUENCE</scope>
    <source>
        <strain evidence="2">R4</strain>
    </source>
</reference>
<organism evidence="2 3">
    <name type="scientific">Diplocarpon rosae</name>
    <dbReference type="NCBI Taxonomy" id="946125"/>
    <lineage>
        <taxon>Eukaryota</taxon>
        <taxon>Fungi</taxon>
        <taxon>Dikarya</taxon>
        <taxon>Ascomycota</taxon>
        <taxon>Pezizomycotina</taxon>
        <taxon>Leotiomycetes</taxon>
        <taxon>Helotiales</taxon>
        <taxon>Drepanopezizaceae</taxon>
        <taxon>Diplocarpon</taxon>
    </lineage>
</organism>
<protein>
    <submittedName>
        <fullName evidence="2">Uncharacterized protein</fullName>
    </submittedName>
</protein>
<dbReference type="AlphaFoldDB" id="A0AAD9SSN2"/>
<evidence type="ECO:0000256" key="1">
    <source>
        <dbReference type="SAM" id="MobiDB-lite"/>
    </source>
</evidence>
<keyword evidence="3" id="KW-1185">Reference proteome</keyword>
<proteinExistence type="predicted"/>